<dbReference type="EMBL" id="JBHUOM010000012">
    <property type="protein sequence ID" value="MFD2935145.1"/>
    <property type="molecule type" value="Genomic_DNA"/>
</dbReference>
<name>A0ABW6AI86_9BACT</name>
<gene>
    <name evidence="1" type="ORF">ACFS25_15240</name>
</gene>
<accession>A0ABW6AI86</accession>
<reference evidence="2" key="1">
    <citation type="journal article" date="2019" name="Int. J. Syst. Evol. Microbiol.">
        <title>The Global Catalogue of Microorganisms (GCM) 10K type strain sequencing project: providing services to taxonomists for standard genome sequencing and annotation.</title>
        <authorList>
            <consortium name="The Broad Institute Genomics Platform"/>
            <consortium name="The Broad Institute Genome Sequencing Center for Infectious Disease"/>
            <person name="Wu L."/>
            <person name="Ma J."/>
        </authorList>
    </citation>
    <scope>NUCLEOTIDE SEQUENCE [LARGE SCALE GENOMIC DNA]</scope>
    <source>
        <strain evidence="2">KCTC 52490</strain>
    </source>
</reference>
<evidence type="ECO:0000313" key="2">
    <source>
        <dbReference type="Proteomes" id="UP001597512"/>
    </source>
</evidence>
<dbReference type="RefSeq" id="WP_381502505.1">
    <property type="nucleotide sequence ID" value="NZ_JBHUOM010000012.1"/>
</dbReference>
<evidence type="ECO:0000313" key="1">
    <source>
        <dbReference type="EMBL" id="MFD2935145.1"/>
    </source>
</evidence>
<evidence type="ECO:0008006" key="3">
    <source>
        <dbReference type="Google" id="ProtNLM"/>
    </source>
</evidence>
<dbReference type="Proteomes" id="UP001597512">
    <property type="component" value="Unassembled WGS sequence"/>
</dbReference>
<sequence length="75" mass="8901">MLKILRFVWMPIQPYSLIQHAASPDDPSLRAYWQKRTQRKLAELVPSKQRIVRRQNYPCPVCKTSLFTNEALHVH</sequence>
<organism evidence="1 2">
    <name type="scientific">Spirosoma flavum</name>
    <dbReference type="NCBI Taxonomy" id="2048557"/>
    <lineage>
        <taxon>Bacteria</taxon>
        <taxon>Pseudomonadati</taxon>
        <taxon>Bacteroidota</taxon>
        <taxon>Cytophagia</taxon>
        <taxon>Cytophagales</taxon>
        <taxon>Cytophagaceae</taxon>
        <taxon>Spirosoma</taxon>
    </lineage>
</organism>
<proteinExistence type="predicted"/>
<keyword evidence="2" id="KW-1185">Reference proteome</keyword>
<protein>
    <recommendedName>
        <fullName evidence="3">C2H2-type domain-containing protein</fullName>
    </recommendedName>
</protein>
<comment type="caution">
    <text evidence="1">The sequence shown here is derived from an EMBL/GenBank/DDBJ whole genome shotgun (WGS) entry which is preliminary data.</text>
</comment>